<organism evidence="1 2">
    <name type="scientific">Caerostris extrusa</name>
    <name type="common">Bark spider</name>
    <name type="synonym">Caerostris bankana</name>
    <dbReference type="NCBI Taxonomy" id="172846"/>
    <lineage>
        <taxon>Eukaryota</taxon>
        <taxon>Metazoa</taxon>
        <taxon>Ecdysozoa</taxon>
        <taxon>Arthropoda</taxon>
        <taxon>Chelicerata</taxon>
        <taxon>Arachnida</taxon>
        <taxon>Araneae</taxon>
        <taxon>Araneomorphae</taxon>
        <taxon>Entelegynae</taxon>
        <taxon>Araneoidea</taxon>
        <taxon>Araneidae</taxon>
        <taxon>Caerostris</taxon>
    </lineage>
</organism>
<reference evidence="1 2" key="1">
    <citation type="submission" date="2021-06" db="EMBL/GenBank/DDBJ databases">
        <title>Caerostris extrusa draft genome.</title>
        <authorList>
            <person name="Kono N."/>
            <person name="Arakawa K."/>
        </authorList>
    </citation>
    <scope>NUCLEOTIDE SEQUENCE [LARGE SCALE GENOMIC DNA]</scope>
</reference>
<dbReference type="EMBL" id="BPLR01014489">
    <property type="protein sequence ID" value="GIY69105.1"/>
    <property type="molecule type" value="Genomic_DNA"/>
</dbReference>
<dbReference type="AlphaFoldDB" id="A0AAV4VI46"/>
<evidence type="ECO:0000313" key="1">
    <source>
        <dbReference type="EMBL" id="GIY69105.1"/>
    </source>
</evidence>
<evidence type="ECO:0000313" key="2">
    <source>
        <dbReference type="Proteomes" id="UP001054945"/>
    </source>
</evidence>
<keyword evidence="2" id="KW-1185">Reference proteome</keyword>
<name>A0AAV4VI46_CAEEX</name>
<comment type="caution">
    <text evidence="1">The sequence shown here is derived from an EMBL/GenBank/DDBJ whole genome shotgun (WGS) entry which is preliminary data.</text>
</comment>
<sequence>MASALLLCRDLKKVPSGLEEKSNDWFASKIFKNSKAKQHGKINTLDQWIPEFQFLSNNGLQQTDSRDPTIETGNESSDLFLLFLSWPERKEEEIDGTKPSGRPYSGHIPLRNKPLALTKSHSKNSNSPTSREMFLEIRYFLLPIDHFFSCQRIFEPNARCMF</sequence>
<gene>
    <name evidence="1" type="ORF">CEXT_774601</name>
</gene>
<dbReference type="Proteomes" id="UP001054945">
    <property type="component" value="Unassembled WGS sequence"/>
</dbReference>
<protein>
    <submittedName>
        <fullName evidence="1">Uncharacterized protein</fullName>
    </submittedName>
</protein>
<proteinExistence type="predicted"/>
<accession>A0AAV4VI46</accession>